<evidence type="ECO:0000313" key="2">
    <source>
        <dbReference type="Proteomes" id="UP000572528"/>
    </source>
</evidence>
<sequence>MDKMGKMGKMYVCLFTWRPLTLQDVHSAAGLVSPDLRVSGHDGDGTHVSITVETGRTVLVLKETSIDMDLEFADYLVAVTGSQQRPPYRYEPDMGQRNDTIWMDHLAQDLLIRLAQVTGGVVADDLWRMLWPQNDSPPMRHDDEDEPEPPVRALAWRWYVRSSVCPAPGSAWMRVISRMMPQCLPNQYIGTARMMPLDEEGLRRVDAMIPQGQEPVLCGPGPLGAFLVTLVPDPHGLYIAEASIPLDASVPINPLTVRSMLVEVGDELGAELGLSEVLDGWQWSRYSEPTSVIVGRGQRRQDLSLDGTVLAGLPIGPVWQVYLGPGYREVVDSVRFDEPAGWDSRCTRRGRLITLAPQPASMDEIATGWFPEELCMTFDRPRLLARRTLRPARVRYPVRAPAH</sequence>
<proteinExistence type="predicted"/>
<evidence type="ECO:0000313" key="1">
    <source>
        <dbReference type="EMBL" id="NYS69514.1"/>
    </source>
</evidence>
<comment type="caution">
    <text evidence="1">The sequence shown here is derived from an EMBL/GenBank/DDBJ whole genome shotgun (WGS) entry which is preliminary data.</text>
</comment>
<dbReference type="AlphaFoldDB" id="A0A853EK24"/>
<dbReference type="Proteomes" id="UP000572528">
    <property type="component" value="Unassembled WGS sequence"/>
</dbReference>
<reference evidence="1 2" key="1">
    <citation type="submission" date="2020-07" db="EMBL/GenBank/DDBJ databases">
        <title>MOT database genomes.</title>
        <authorList>
            <person name="Joseph S."/>
            <person name="Aduse-Opoku J."/>
            <person name="Hashim A."/>
            <person name="Wade W."/>
            <person name="Curtis M."/>
        </authorList>
    </citation>
    <scope>NUCLEOTIDE SEQUENCE [LARGE SCALE GENOMIC DNA]</scope>
    <source>
        <strain evidence="1 2">WMus004</strain>
    </source>
</reference>
<dbReference type="EMBL" id="JACBXV010000109">
    <property type="protein sequence ID" value="NYS69514.1"/>
    <property type="molecule type" value="Genomic_DNA"/>
</dbReference>
<accession>A0A853EK24</accession>
<protein>
    <submittedName>
        <fullName evidence="1">Uncharacterized protein</fullName>
    </submittedName>
</protein>
<organism evidence="1 2">
    <name type="scientific">Actinomyces bowdenii</name>
    <dbReference type="NCBI Taxonomy" id="131109"/>
    <lineage>
        <taxon>Bacteria</taxon>
        <taxon>Bacillati</taxon>
        <taxon>Actinomycetota</taxon>
        <taxon>Actinomycetes</taxon>
        <taxon>Actinomycetales</taxon>
        <taxon>Actinomycetaceae</taxon>
        <taxon>Actinomyces</taxon>
    </lineage>
</organism>
<name>A0A853EK24_9ACTO</name>
<gene>
    <name evidence="1" type="ORF">HZZ05_08300</name>
</gene>